<evidence type="ECO:0000313" key="3">
    <source>
        <dbReference type="Proteomes" id="UP000430404"/>
    </source>
</evidence>
<dbReference type="SMART" id="SM00346">
    <property type="entry name" value="HTH_ICLR"/>
    <property type="match status" value="1"/>
</dbReference>
<gene>
    <name evidence="2" type="ORF">ACI8B_180171</name>
</gene>
<dbReference type="Proteomes" id="UP000430404">
    <property type="component" value="Unassembled WGS sequence"/>
</dbReference>
<dbReference type="InterPro" id="IPR036390">
    <property type="entry name" value="WH_DNA-bd_sf"/>
</dbReference>
<dbReference type="PROSITE" id="PS51077">
    <property type="entry name" value="HTH_ICLR"/>
    <property type="match status" value="1"/>
</dbReference>
<feature type="domain" description="HTH iclR-type" evidence="1">
    <location>
        <begin position="4"/>
        <end position="66"/>
    </location>
</feature>
<evidence type="ECO:0000313" key="2">
    <source>
        <dbReference type="EMBL" id="VXA54700.1"/>
    </source>
</evidence>
<dbReference type="InterPro" id="IPR036388">
    <property type="entry name" value="WH-like_DNA-bd_sf"/>
</dbReference>
<evidence type="ECO:0000259" key="1">
    <source>
        <dbReference type="PROSITE" id="PS51077"/>
    </source>
</evidence>
<accession>A0A653K4D3</accession>
<proteinExistence type="predicted"/>
<dbReference type="PANTHER" id="PTHR30136:SF35">
    <property type="entry name" value="HTH-TYPE TRANSCRIPTIONAL REGULATOR RV1719"/>
    <property type="match status" value="1"/>
</dbReference>
<protein>
    <submittedName>
        <fullName evidence="2">IclR helix-turn-helix domain protein</fullName>
    </submittedName>
</protein>
<dbReference type="SUPFAM" id="SSF46785">
    <property type="entry name" value="Winged helix' DNA-binding domain"/>
    <property type="match status" value="1"/>
</dbReference>
<dbReference type="PANTHER" id="PTHR30136">
    <property type="entry name" value="HELIX-TURN-HELIX TRANSCRIPTIONAL REGULATOR, ICLR FAMILY"/>
    <property type="match status" value="1"/>
</dbReference>
<dbReference type="GO" id="GO:0003677">
    <property type="term" value="F:DNA binding"/>
    <property type="evidence" value="ECO:0007669"/>
    <property type="project" value="InterPro"/>
</dbReference>
<dbReference type="GO" id="GO:0003700">
    <property type="term" value="F:DNA-binding transcription factor activity"/>
    <property type="evidence" value="ECO:0007669"/>
    <property type="project" value="TreeGrafter"/>
</dbReference>
<reference evidence="2 3" key="1">
    <citation type="submission" date="2019-10" db="EMBL/GenBank/DDBJ databases">
        <authorList>
            <person name="Karimi E."/>
        </authorList>
    </citation>
    <scope>NUCLEOTIDE SEQUENCE [LARGE SCALE GENOMIC DNA]</scope>
    <source>
        <strain evidence="2">Acinetobacter sp. 8BE</strain>
    </source>
</reference>
<dbReference type="EMBL" id="CABWKZ010000010">
    <property type="protein sequence ID" value="VXA54700.1"/>
    <property type="molecule type" value="Genomic_DNA"/>
</dbReference>
<dbReference type="GO" id="GO:0045892">
    <property type="term" value="P:negative regulation of DNA-templated transcription"/>
    <property type="evidence" value="ECO:0007669"/>
    <property type="project" value="TreeGrafter"/>
</dbReference>
<dbReference type="Pfam" id="PF09339">
    <property type="entry name" value="HTH_IclR"/>
    <property type="match status" value="1"/>
</dbReference>
<organism evidence="2 3">
    <name type="scientific">Acinetobacter proteolyticus</name>
    <dbReference type="NCBI Taxonomy" id="1776741"/>
    <lineage>
        <taxon>Bacteria</taxon>
        <taxon>Pseudomonadati</taxon>
        <taxon>Pseudomonadota</taxon>
        <taxon>Gammaproteobacteria</taxon>
        <taxon>Moraxellales</taxon>
        <taxon>Moraxellaceae</taxon>
        <taxon>Acinetobacter</taxon>
    </lineage>
</organism>
<sequence>MSTVKSAEKVLKVLKALTGHSLSGVTNQELAKQLDEPPAQITRALQTLAAEGLAQQLDDGTYALGNRFVSVAHAHTQEIEKAQGRLSEHLQRVFAGVNQINSGNK</sequence>
<dbReference type="InterPro" id="IPR005471">
    <property type="entry name" value="Tscrpt_reg_IclR_N"/>
</dbReference>
<dbReference type="GeneID" id="300094287"/>
<dbReference type="InterPro" id="IPR050707">
    <property type="entry name" value="HTH_MetabolicPath_Reg"/>
</dbReference>
<name>A0A653K4D3_9GAMM</name>
<dbReference type="Gene3D" id="1.10.10.10">
    <property type="entry name" value="Winged helix-like DNA-binding domain superfamily/Winged helix DNA-binding domain"/>
    <property type="match status" value="1"/>
</dbReference>
<dbReference type="AlphaFoldDB" id="A0A653K4D3"/>
<dbReference type="RefSeq" id="WP_032874621.1">
    <property type="nucleotide sequence ID" value="NZ_LR732744.1"/>
</dbReference>